<sequence length="68" mass="7556">MVLAALTADPALVRWRLLADVAQDGRTWSFAWDLSVTATSGMVYYEPGGHGPSNTPVQQLFPQHWTLR</sequence>
<proteinExistence type="predicted"/>
<dbReference type="Proteomes" id="UP000681340">
    <property type="component" value="Unassembled WGS sequence"/>
</dbReference>
<protein>
    <submittedName>
        <fullName evidence="1">Uncharacterized protein</fullName>
    </submittedName>
</protein>
<evidence type="ECO:0000313" key="1">
    <source>
        <dbReference type="EMBL" id="GIM69410.1"/>
    </source>
</evidence>
<keyword evidence="2" id="KW-1185">Reference proteome</keyword>
<evidence type="ECO:0000313" key="2">
    <source>
        <dbReference type="Proteomes" id="UP000681340"/>
    </source>
</evidence>
<accession>A0A919SB89</accession>
<dbReference type="RefSeq" id="WP_212989574.1">
    <property type="nucleotide sequence ID" value="NZ_BAABEA010000021.1"/>
</dbReference>
<gene>
    <name evidence="1" type="ORF">Aau02nite_35890</name>
</gene>
<dbReference type="AlphaFoldDB" id="A0A919SB89"/>
<name>A0A919SB89_9ACTN</name>
<organism evidence="1 2">
    <name type="scientific">Actinoplanes auranticolor</name>
    <dbReference type="NCBI Taxonomy" id="47988"/>
    <lineage>
        <taxon>Bacteria</taxon>
        <taxon>Bacillati</taxon>
        <taxon>Actinomycetota</taxon>
        <taxon>Actinomycetes</taxon>
        <taxon>Micromonosporales</taxon>
        <taxon>Micromonosporaceae</taxon>
        <taxon>Actinoplanes</taxon>
    </lineage>
</organism>
<comment type="caution">
    <text evidence="1">The sequence shown here is derived from an EMBL/GenBank/DDBJ whole genome shotgun (WGS) entry which is preliminary data.</text>
</comment>
<reference evidence="1" key="1">
    <citation type="submission" date="2021-03" db="EMBL/GenBank/DDBJ databases">
        <title>Whole genome shotgun sequence of Actinoplanes auranticolor NBRC 12245.</title>
        <authorList>
            <person name="Komaki H."/>
            <person name="Tamura T."/>
        </authorList>
    </citation>
    <scope>NUCLEOTIDE SEQUENCE</scope>
    <source>
        <strain evidence="1">NBRC 12245</strain>
    </source>
</reference>
<dbReference type="EMBL" id="BOQL01000027">
    <property type="protein sequence ID" value="GIM69410.1"/>
    <property type="molecule type" value="Genomic_DNA"/>
</dbReference>